<evidence type="ECO:0000313" key="3">
    <source>
        <dbReference type="Proteomes" id="UP000688137"/>
    </source>
</evidence>
<sequence length="416" mass="48856">MQTSIDLPSPLGIVQTSSITSIGKILGPDYEQHLQSAAKRSEQDKLFRKQNQMNDIEEFEAMEVQNQNQTSLIYYYKALKLDEEIQHNEEQIINIVNIRQKLGMIEGYLMKKSPHWFQGYSQRNCILKNRVFRYYDCENKKLQGVLNFDVQSFQLQELQDKNGNTVEFILKPLGQTQKVFQFKGGTVDQTKTWIQLIKQHLQDSIGSLKVLKSLSSYEYFWRFERISSLQIMEDAEDGDILLFQGKDINCHIQRTLTQSNFDHIGILIRLNENQLYLFEALPLHGVGLCRWNKFIVCKWNYLYHKVIYRKLQVNRDENFKSRIHEFVTDNIGKQYSFNPAKLFKFKSTMLQDPQQQQTRTFFSSELVAACYKYLNLLSKEVSSTQYSPGSFSQENQKLSLLYGSLSEEYLIDFEGE</sequence>
<dbReference type="PANTHER" id="PTHR47112">
    <property type="entry name" value="PX DOMAIN-CONTAINING PROTEIN"/>
    <property type="match status" value="1"/>
</dbReference>
<dbReference type="PROSITE" id="PS50003">
    <property type="entry name" value="PH_DOMAIN"/>
    <property type="match status" value="1"/>
</dbReference>
<dbReference type="PANTHER" id="PTHR47112:SF1">
    <property type="entry name" value="PX DOMAIN-CONTAINING PROTEIN"/>
    <property type="match status" value="1"/>
</dbReference>
<organism evidence="2 3">
    <name type="scientific">Paramecium primaurelia</name>
    <dbReference type="NCBI Taxonomy" id="5886"/>
    <lineage>
        <taxon>Eukaryota</taxon>
        <taxon>Sar</taxon>
        <taxon>Alveolata</taxon>
        <taxon>Ciliophora</taxon>
        <taxon>Intramacronucleata</taxon>
        <taxon>Oligohymenophorea</taxon>
        <taxon>Peniculida</taxon>
        <taxon>Parameciidae</taxon>
        <taxon>Paramecium</taxon>
    </lineage>
</organism>
<dbReference type="EMBL" id="CAJJDM010000041">
    <property type="protein sequence ID" value="CAD8068311.1"/>
    <property type="molecule type" value="Genomic_DNA"/>
</dbReference>
<protein>
    <recommendedName>
        <fullName evidence="1">PH domain-containing protein</fullName>
    </recommendedName>
</protein>
<dbReference type="Pfam" id="PF15413">
    <property type="entry name" value="PH_11"/>
    <property type="match status" value="1"/>
</dbReference>
<evidence type="ECO:0000259" key="1">
    <source>
        <dbReference type="PROSITE" id="PS50003"/>
    </source>
</evidence>
<proteinExistence type="predicted"/>
<keyword evidence="3" id="KW-1185">Reference proteome</keyword>
<evidence type="ECO:0000313" key="2">
    <source>
        <dbReference type="EMBL" id="CAD8068311.1"/>
    </source>
</evidence>
<gene>
    <name evidence="2" type="ORF">PPRIM_AZ9-3.1.T0420095</name>
</gene>
<accession>A0A8S1LQV3</accession>
<dbReference type="Pfam" id="PF05708">
    <property type="entry name" value="Peptidase_C92"/>
    <property type="match status" value="1"/>
</dbReference>
<reference evidence="2" key="1">
    <citation type="submission" date="2021-01" db="EMBL/GenBank/DDBJ databases">
        <authorList>
            <consortium name="Genoscope - CEA"/>
            <person name="William W."/>
        </authorList>
    </citation>
    <scope>NUCLEOTIDE SEQUENCE</scope>
</reference>
<comment type="caution">
    <text evidence="2">The sequence shown here is derived from an EMBL/GenBank/DDBJ whole genome shotgun (WGS) entry which is preliminary data.</text>
</comment>
<dbReference type="InterPro" id="IPR001849">
    <property type="entry name" value="PH_domain"/>
</dbReference>
<feature type="domain" description="PH" evidence="1">
    <location>
        <begin position="102"/>
        <end position="202"/>
    </location>
</feature>
<dbReference type="OMA" id="NCHIQRT"/>
<dbReference type="AlphaFoldDB" id="A0A8S1LQV3"/>
<dbReference type="SMART" id="SM00233">
    <property type="entry name" value="PH"/>
    <property type="match status" value="1"/>
</dbReference>
<dbReference type="Proteomes" id="UP000688137">
    <property type="component" value="Unassembled WGS sequence"/>
</dbReference>
<name>A0A8S1LQV3_PARPR</name>
<dbReference type="InterPro" id="IPR024453">
    <property type="entry name" value="Peptidase_C92"/>
</dbReference>